<gene>
    <name evidence="1" type="ORF">GJ699_27565</name>
</gene>
<dbReference type="EMBL" id="WKJK01000019">
    <property type="protein sequence ID" value="MRW93759.1"/>
    <property type="molecule type" value="Genomic_DNA"/>
</dbReference>
<evidence type="ECO:0000313" key="2">
    <source>
        <dbReference type="Proteomes" id="UP000433309"/>
    </source>
</evidence>
<organism evidence="1 2">
    <name type="scientific">Duganella guangzhouensis</name>
    <dbReference type="NCBI Taxonomy" id="2666084"/>
    <lineage>
        <taxon>Bacteria</taxon>
        <taxon>Pseudomonadati</taxon>
        <taxon>Pseudomonadota</taxon>
        <taxon>Betaproteobacteria</taxon>
        <taxon>Burkholderiales</taxon>
        <taxon>Oxalobacteraceae</taxon>
        <taxon>Telluria group</taxon>
        <taxon>Duganella</taxon>
    </lineage>
</organism>
<protein>
    <submittedName>
        <fullName evidence="1">Uncharacterized protein</fullName>
    </submittedName>
</protein>
<accession>A0A6I2LBX4</accession>
<dbReference type="Proteomes" id="UP000433309">
    <property type="component" value="Unassembled WGS sequence"/>
</dbReference>
<comment type="caution">
    <text evidence="1">The sequence shown here is derived from an EMBL/GenBank/DDBJ whole genome shotgun (WGS) entry which is preliminary data.</text>
</comment>
<evidence type="ECO:0000313" key="1">
    <source>
        <dbReference type="EMBL" id="MRW93759.1"/>
    </source>
</evidence>
<proteinExistence type="predicted"/>
<dbReference type="AlphaFoldDB" id="A0A6I2LBX4"/>
<reference evidence="1 2" key="1">
    <citation type="submission" date="2019-11" db="EMBL/GenBank/DDBJ databases">
        <title>Novel species isolated from a subtropical stream in China.</title>
        <authorList>
            <person name="Lu H."/>
        </authorList>
    </citation>
    <scope>NUCLEOTIDE SEQUENCE [LARGE SCALE GENOMIC DNA]</scope>
    <source>
        <strain evidence="1 2">FT80W</strain>
    </source>
</reference>
<keyword evidence="2" id="KW-1185">Reference proteome</keyword>
<sequence length="71" mass="8066">MATVAKSLPRAAEKCCPVMNRYFRAAYVENTGICLETGPFFRFFTRFPAGLAVWRERHADPTSYAGFQRAD</sequence>
<name>A0A6I2LBX4_9BURK</name>
<dbReference type="RefSeq" id="WP_154382489.1">
    <property type="nucleotide sequence ID" value="NZ_WKJK01000019.1"/>
</dbReference>